<proteinExistence type="predicted"/>
<dbReference type="Pfam" id="PF13103">
    <property type="entry name" value="TonB_2"/>
    <property type="match status" value="1"/>
</dbReference>
<dbReference type="Gene3D" id="3.30.1150.10">
    <property type="match status" value="1"/>
</dbReference>
<dbReference type="PROSITE" id="PS51257">
    <property type="entry name" value="PROKAR_LIPOPROTEIN"/>
    <property type="match status" value="1"/>
</dbReference>
<dbReference type="AlphaFoldDB" id="A0A4Q7AQM7"/>
<keyword evidence="1" id="KW-0732">Signal</keyword>
<name>A0A4Q7AQM7_9GAMM</name>
<organism evidence="2 3">
    <name type="scientific">Acinetobacter bouvetii</name>
    <dbReference type="NCBI Taxonomy" id="202951"/>
    <lineage>
        <taxon>Bacteria</taxon>
        <taxon>Pseudomonadati</taxon>
        <taxon>Pseudomonadota</taxon>
        <taxon>Gammaproteobacteria</taxon>
        <taxon>Moraxellales</taxon>
        <taxon>Moraxellaceae</taxon>
        <taxon>Acinetobacter</taxon>
    </lineage>
</organism>
<feature type="signal peptide" evidence="1">
    <location>
        <begin position="1"/>
        <end position="22"/>
    </location>
</feature>
<evidence type="ECO:0000256" key="1">
    <source>
        <dbReference type="SAM" id="SignalP"/>
    </source>
</evidence>
<accession>A0A4Q7AQM7</accession>
<dbReference type="EMBL" id="SGSU01000015">
    <property type="protein sequence ID" value="RZG65522.1"/>
    <property type="molecule type" value="Genomic_DNA"/>
</dbReference>
<feature type="chain" id="PRO_5020669741" description="Cell envelope integrity protein TolA" evidence="1">
    <location>
        <begin position="23"/>
        <end position="173"/>
    </location>
</feature>
<protein>
    <recommendedName>
        <fullName evidence="4">Cell envelope integrity protein TolA</fullName>
    </recommendedName>
</protein>
<dbReference type="SUPFAM" id="SSF74653">
    <property type="entry name" value="TolA/TonB C-terminal domain"/>
    <property type="match status" value="1"/>
</dbReference>
<evidence type="ECO:0000313" key="3">
    <source>
        <dbReference type="Proteomes" id="UP000293483"/>
    </source>
</evidence>
<dbReference type="Proteomes" id="UP000293483">
    <property type="component" value="Unassembled WGS sequence"/>
</dbReference>
<comment type="caution">
    <text evidence="2">The sequence shown here is derived from an EMBL/GenBank/DDBJ whole genome shotgun (WGS) entry which is preliminary data.</text>
</comment>
<evidence type="ECO:0000313" key="2">
    <source>
        <dbReference type="EMBL" id="RZG65522.1"/>
    </source>
</evidence>
<gene>
    <name evidence="2" type="ORF">EXE25_13285</name>
</gene>
<reference evidence="2 3" key="1">
    <citation type="submission" date="2019-02" db="EMBL/GenBank/DDBJ databases">
        <title>The Batch Genome Submission of Acinetobacter spp. strains.</title>
        <authorList>
            <person name="Qin J."/>
            <person name="Hu Y."/>
            <person name="Ye H."/>
            <person name="Wei L."/>
            <person name="Feng Y."/>
            <person name="Zong Z."/>
        </authorList>
    </citation>
    <scope>NUCLEOTIDE SEQUENCE [LARGE SCALE GENOMIC DNA]</scope>
    <source>
        <strain evidence="2 3">WCHABo060081</strain>
    </source>
</reference>
<dbReference type="STRING" id="202951.GCA_001485025_00076"/>
<sequence>MHIFKFLLLFPVMTGCSALTFASPADNPIATQIQPEKIAVSSANAPMAAAKAYSEQYKHELERKTATAKRAATAEASRKSEAKRLASEAKAEIKHLIFSHWEVPADSNEQKAHARIILTPSGSIQSIVISDTPNQAFKGSIEKAIHSAAPFEMPENPDAQRESRFIYMSFQSK</sequence>
<evidence type="ECO:0008006" key="4">
    <source>
        <dbReference type="Google" id="ProtNLM"/>
    </source>
</evidence>